<evidence type="ECO:0000256" key="2">
    <source>
        <dbReference type="ARBA" id="ARBA00009660"/>
    </source>
</evidence>
<keyword evidence="5 8" id="KW-0561">Oxygen transport</keyword>
<dbReference type="CDD" id="cd00454">
    <property type="entry name" value="TrHb1_N"/>
    <property type="match status" value="1"/>
</dbReference>
<dbReference type="PROSITE" id="PS01213">
    <property type="entry name" value="GLOBIN_FAM_2"/>
    <property type="match status" value="1"/>
</dbReference>
<keyword evidence="3 8" id="KW-0813">Transport</keyword>
<dbReference type="RefSeq" id="WP_378531264.1">
    <property type="nucleotide sequence ID" value="NZ_JBHSBH010000005.1"/>
</dbReference>
<evidence type="ECO:0000256" key="1">
    <source>
        <dbReference type="ARBA" id="ARBA00001971"/>
    </source>
</evidence>
<comment type="caution">
    <text evidence="9">The sequence shown here is derived from an EMBL/GenBank/DDBJ whole genome shotgun (WGS) entry which is preliminary data.</text>
</comment>
<name>A0ABV8FI12_9ACTN</name>
<comment type="similarity">
    <text evidence="2 8">Belongs to the truncated hemoglobin family. Group I subfamily.</text>
</comment>
<dbReference type="InterPro" id="IPR009050">
    <property type="entry name" value="Globin-like_sf"/>
</dbReference>
<evidence type="ECO:0000256" key="8">
    <source>
        <dbReference type="PIRNR" id="PIRNR002030"/>
    </source>
</evidence>
<organism evidence="9 10">
    <name type="scientific">Nocardiopsis sediminis</name>
    <dbReference type="NCBI Taxonomy" id="1778267"/>
    <lineage>
        <taxon>Bacteria</taxon>
        <taxon>Bacillati</taxon>
        <taxon>Actinomycetota</taxon>
        <taxon>Actinomycetes</taxon>
        <taxon>Streptosporangiales</taxon>
        <taxon>Nocardiopsidaceae</taxon>
        <taxon>Nocardiopsis</taxon>
    </lineage>
</organism>
<proteinExistence type="inferred from homology"/>
<keyword evidence="7 8" id="KW-0408">Iron</keyword>
<dbReference type="PIRSF" id="PIRSF002030">
    <property type="entry name" value="Globin_Protozoa/Cyanobacteria"/>
    <property type="match status" value="1"/>
</dbReference>
<evidence type="ECO:0000313" key="9">
    <source>
        <dbReference type="EMBL" id="MFC3995785.1"/>
    </source>
</evidence>
<reference evidence="10" key="1">
    <citation type="journal article" date="2019" name="Int. J. Syst. Evol. Microbiol.">
        <title>The Global Catalogue of Microorganisms (GCM) 10K type strain sequencing project: providing services to taxonomists for standard genome sequencing and annotation.</title>
        <authorList>
            <consortium name="The Broad Institute Genomics Platform"/>
            <consortium name="The Broad Institute Genome Sequencing Center for Infectious Disease"/>
            <person name="Wu L."/>
            <person name="Ma J."/>
        </authorList>
    </citation>
    <scope>NUCLEOTIDE SEQUENCE [LARGE SCALE GENOMIC DNA]</scope>
    <source>
        <strain evidence="10">TBRC 1826</strain>
    </source>
</reference>
<dbReference type="InterPro" id="IPR012292">
    <property type="entry name" value="Globin/Proto"/>
</dbReference>
<evidence type="ECO:0000256" key="5">
    <source>
        <dbReference type="ARBA" id="ARBA00022621"/>
    </source>
</evidence>
<dbReference type="InterPro" id="IPR001486">
    <property type="entry name" value="Hemoglobin_trunc"/>
</dbReference>
<dbReference type="SUPFAM" id="SSF46458">
    <property type="entry name" value="Globin-like"/>
    <property type="match status" value="1"/>
</dbReference>
<evidence type="ECO:0000313" key="10">
    <source>
        <dbReference type="Proteomes" id="UP001595847"/>
    </source>
</evidence>
<keyword evidence="10" id="KW-1185">Reference proteome</keyword>
<comment type="cofactor">
    <cofactor evidence="1 8">
        <name>heme</name>
        <dbReference type="ChEBI" id="CHEBI:30413"/>
    </cofactor>
</comment>
<sequence length="128" mass="13446">MANPASTIYDRIGGHEAIEAVVDDFYVRVLADEHLAGFFTGTNMSRLKGRQAEFFSAALGGPVTYTGRGMKEVHAGLNIGREHFELVAAHLTDALLKAGVPEDTTGEIIAAIAPLAGDIVTRPGGPAN</sequence>
<keyword evidence="4 8" id="KW-0349">Heme</keyword>
<dbReference type="Pfam" id="PF01152">
    <property type="entry name" value="Bac_globin"/>
    <property type="match status" value="1"/>
</dbReference>
<dbReference type="Gene3D" id="1.10.490.10">
    <property type="entry name" value="Globins"/>
    <property type="match status" value="1"/>
</dbReference>
<evidence type="ECO:0000256" key="6">
    <source>
        <dbReference type="ARBA" id="ARBA00022723"/>
    </source>
</evidence>
<accession>A0ABV8FI12</accession>
<dbReference type="InterPro" id="IPR016339">
    <property type="entry name" value="Hemoglobin_trunc_I"/>
</dbReference>
<protein>
    <recommendedName>
        <fullName evidence="8">Group 1 truncated hemoglobin</fullName>
    </recommendedName>
</protein>
<evidence type="ECO:0000256" key="4">
    <source>
        <dbReference type="ARBA" id="ARBA00022617"/>
    </source>
</evidence>
<gene>
    <name evidence="9" type="ORF">ACFOVU_07660</name>
</gene>
<dbReference type="EMBL" id="JBHSBH010000005">
    <property type="protein sequence ID" value="MFC3995785.1"/>
    <property type="molecule type" value="Genomic_DNA"/>
</dbReference>
<dbReference type="InterPro" id="IPR019795">
    <property type="entry name" value="Globin_bac-like_CS"/>
</dbReference>
<evidence type="ECO:0000256" key="3">
    <source>
        <dbReference type="ARBA" id="ARBA00022448"/>
    </source>
</evidence>
<dbReference type="Proteomes" id="UP001595847">
    <property type="component" value="Unassembled WGS sequence"/>
</dbReference>
<evidence type="ECO:0000256" key="7">
    <source>
        <dbReference type="ARBA" id="ARBA00023004"/>
    </source>
</evidence>
<keyword evidence="6 8" id="KW-0479">Metal-binding</keyword>